<comment type="similarity">
    <text evidence="1 9">Belongs to the cytidylate kinase family. Type 1 subfamily.</text>
</comment>
<comment type="caution">
    <text evidence="11">The sequence shown here is derived from an EMBL/GenBank/DDBJ whole genome shotgun (WGS) entry which is preliminary data.</text>
</comment>
<dbReference type="AlphaFoldDB" id="A0A4V3D5V3"/>
<evidence type="ECO:0000256" key="9">
    <source>
        <dbReference type="HAMAP-Rule" id="MF_00238"/>
    </source>
</evidence>
<evidence type="ECO:0000256" key="2">
    <source>
        <dbReference type="ARBA" id="ARBA00022490"/>
    </source>
</evidence>
<dbReference type="PANTHER" id="PTHR21299">
    <property type="entry name" value="CYTIDYLATE KINASE/PANTOATE-BETA-ALANINE LIGASE"/>
    <property type="match status" value="1"/>
</dbReference>
<name>A0A4V3D5V3_9BACI</name>
<dbReference type="OrthoDB" id="9807434at2"/>
<dbReference type="RefSeq" id="WP_133579414.1">
    <property type="nucleotide sequence ID" value="NZ_SNYJ01000003.1"/>
</dbReference>
<evidence type="ECO:0000256" key="4">
    <source>
        <dbReference type="ARBA" id="ARBA00022741"/>
    </source>
</evidence>
<evidence type="ECO:0000256" key="6">
    <source>
        <dbReference type="ARBA" id="ARBA00022840"/>
    </source>
</evidence>
<keyword evidence="6 9" id="KW-0067">ATP-binding</keyword>
<dbReference type="GO" id="GO:0036430">
    <property type="term" value="F:CMP kinase activity"/>
    <property type="evidence" value="ECO:0007669"/>
    <property type="project" value="RHEA"/>
</dbReference>
<dbReference type="CDD" id="cd02020">
    <property type="entry name" value="CMPK"/>
    <property type="match status" value="1"/>
</dbReference>
<dbReference type="SUPFAM" id="SSF52540">
    <property type="entry name" value="P-loop containing nucleoside triphosphate hydrolases"/>
    <property type="match status" value="1"/>
</dbReference>
<evidence type="ECO:0000256" key="7">
    <source>
        <dbReference type="ARBA" id="ARBA00047615"/>
    </source>
</evidence>
<keyword evidence="12" id="KW-1185">Reference proteome</keyword>
<comment type="catalytic activity">
    <reaction evidence="8 9">
        <text>CMP + ATP = CDP + ADP</text>
        <dbReference type="Rhea" id="RHEA:11600"/>
        <dbReference type="ChEBI" id="CHEBI:30616"/>
        <dbReference type="ChEBI" id="CHEBI:58069"/>
        <dbReference type="ChEBI" id="CHEBI:60377"/>
        <dbReference type="ChEBI" id="CHEBI:456216"/>
        <dbReference type="EC" id="2.7.4.25"/>
    </reaction>
</comment>
<evidence type="ECO:0000313" key="12">
    <source>
        <dbReference type="Proteomes" id="UP000295632"/>
    </source>
</evidence>
<accession>A0A4V3D5V3</accession>
<dbReference type="NCBIfam" id="TIGR00017">
    <property type="entry name" value="cmk"/>
    <property type="match status" value="1"/>
</dbReference>
<dbReference type="InterPro" id="IPR011994">
    <property type="entry name" value="Cytidylate_kinase_dom"/>
</dbReference>
<feature type="binding site" evidence="9">
    <location>
        <begin position="11"/>
        <end position="19"/>
    </location>
    <ligand>
        <name>ATP</name>
        <dbReference type="ChEBI" id="CHEBI:30616"/>
    </ligand>
</feature>
<dbReference type="InterPro" id="IPR027417">
    <property type="entry name" value="P-loop_NTPase"/>
</dbReference>
<proteinExistence type="inferred from homology"/>
<keyword evidence="3 9" id="KW-0808">Transferase</keyword>
<sequence>MQQQIAIAIDGPAAAGKSTVAKKIADYFGYIYIDTGAMYRAFAWYVLTNEADPKNEEQSIQLLSSFSLTLERENGKTFVMVNDHDVTKEIRSNIVSLHASSVAAYGAVRTKMVDLQRDMAKHVSVVMDGRDIGTNVLPNADVKIFLIASAEERAERRYRELIRKGEDVSKNQLLTEILKRDAQDSSRQIAPLKKAEDAVEVDTTSLALPEVVTKIINEIRRKVPAK</sequence>
<organism evidence="11 12">
    <name type="scientific">Aureibacillus halotolerans</name>
    <dbReference type="NCBI Taxonomy" id="1508390"/>
    <lineage>
        <taxon>Bacteria</taxon>
        <taxon>Bacillati</taxon>
        <taxon>Bacillota</taxon>
        <taxon>Bacilli</taxon>
        <taxon>Bacillales</taxon>
        <taxon>Bacillaceae</taxon>
        <taxon>Aureibacillus</taxon>
    </lineage>
</organism>
<dbReference type="GO" id="GO:0005829">
    <property type="term" value="C:cytosol"/>
    <property type="evidence" value="ECO:0007669"/>
    <property type="project" value="TreeGrafter"/>
</dbReference>
<keyword evidence="4 9" id="KW-0547">Nucleotide-binding</keyword>
<protein>
    <recommendedName>
        <fullName evidence="9">Cytidylate kinase</fullName>
        <shortName evidence="9">CK</shortName>
        <ecNumber evidence="9">2.7.4.25</ecNumber>
    </recommendedName>
    <alternativeName>
        <fullName evidence="9">Cytidine monophosphate kinase</fullName>
        <shortName evidence="9">CMP kinase</shortName>
    </alternativeName>
</protein>
<dbReference type="Gene3D" id="3.40.50.300">
    <property type="entry name" value="P-loop containing nucleotide triphosphate hydrolases"/>
    <property type="match status" value="1"/>
</dbReference>
<evidence type="ECO:0000256" key="5">
    <source>
        <dbReference type="ARBA" id="ARBA00022777"/>
    </source>
</evidence>
<reference evidence="11 12" key="1">
    <citation type="submission" date="2019-03" db="EMBL/GenBank/DDBJ databases">
        <title>Genomic Encyclopedia of Type Strains, Phase IV (KMG-IV): sequencing the most valuable type-strain genomes for metagenomic binning, comparative biology and taxonomic classification.</title>
        <authorList>
            <person name="Goeker M."/>
        </authorList>
    </citation>
    <scope>NUCLEOTIDE SEQUENCE [LARGE SCALE GENOMIC DNA]</scope>
    <source>
        <strain evidence="11 12">DSM 28697</strain>
    </source>
</reference>
<comment type="catalytic activity">
    <reaction evidence="7 9">
        <text>dCMP + ATP = dCDP + ADP</text>
        <dbReference type="Rhea" id="RHEA:25094"/>
        <dbReference type="ChEBI" id="CHEBI:30616"/>
        <dbReference type="ChEBI" id="CHEBI:57566"/>
        <dbReference type="ChEBI" id="CHEBI:58593"/>
        <dbReference type="ChEBI" id="CHEBI:456216"/>
        <dbReference type="EC" id="2.7.4.25"/>
    </reaction>
</comment>
<comment type="subcellular location">
    <subcellularLocation>
        <location evidence="9">Cytoplasm</location>
    </subcellularLocation>
</comment>
<dbReference type="GO" id="GO:0006220">
    <property type="term" value="P:pyrimidine nucleotide metabolic process"/>
    <property type="evidence" value="ECO:0007669"/>
    <property type="project" value="UniProtKB-UniRule"/>
</dbReference>
<keyword evidence="5 9" id="KW-0418">Kinase</keyword>
<gene>
    <name evidence="9" type="primary">cmk</name>
    <name evidence="11" type="ORF">EV213_103125</name>
</gene>
<evidence type="ECO:0000256" key="1">
    <source>
        <dbReference type="ARBA" id="ARBA00009427"/>
    </source>
</evidence>
<evidence type="ECO:0000256" key="3">
    <source>
        <dbReference type="ARBA" id="ARBA00022679"/>
    </source>
</evidence>
<dbReference type="GO" id="GO:0015949">
    <property type="term" value="P:nucleobase-containing small molecule interconversion"/>
    <property type="evidence" value="ECO:0007669"/>
    <property type="project" value="TreeGrafter"/>
</dbReference>
<dbReference type="Pfam" id="PF02224">
    <property type="entry name" value="Cytidylate_kin"/>
    <property type="match status" value="1"/>
</dbReference>
<evidence type="ECO:0000259" key="10">
    <source>
        <dbReference type="Pfam" id="PF02224"/>
    </source>
</evidence>
<dbReference type="HAMAP" id="MF_00238">
    <property type="entry name" value="Cytidyl_kinase_type1"/>
    <property type="match status" value="1"/>
</dbReference>
<dbReference type="EMBL" id="SNYJ01000003">
    <property type="protein sequence ID" value="TDQ41547.1"/>
    <property type="molecule type" value="Genomic_DNA"/>
</dbReference>
<dbReference type="GO" id="GO:0005524">
    <property type="term" value="F:ATP binding"/>
    <property type="evidence" value="ECO:0007669"/>
    <property type="project" value="UniProtKB-UniRule"/>
</dbReference>
<evidence type="ECO:0000256" key="8">
    <source>
        <dbReference type="ARBA" id="ARBA00048478"/>
    </source>
</evidence>
<feature type="domain" description="Cytidylate kinase" evidence="10">
    <location>
        <begin position="7"/>
        <end position="220"/>
    </location>
</feature>
<dbReference type="PANTHER" id="PTHR21299:SF2">
    <property type="entry name" value="CYTIDYLATE KINASE"/>
    <property type="match status" value="1"/>
</dbReference>
<keyword evidence="2 9" id="KW-0963">Cytoplasm</keyword>
<evidence type="ECO:0000313" key="11">
    <source>
        <dbReference type="EMBL" id="TDQ41547.1"/>
    </source>
</evidence>
<dbReference type="EC" id="2.7.4.25" evidence="9"/>
<dbReference type="InterPro" id="IPR003136">
    <property type="entry name" value="Cytidylate_kin"/>
</dbReference>
<dbReference type="Proteomes" id="UP000295632">
    <property type="component" value="Unassembled WGS sequence"/>
</dbReference>
<dbReference type="GO" id="GO:0036431">
    <property type="term" value="F:dCMP kinase activity"/>
    <property type="evidence" value="ECO:0007669"/>
    <property type="project" value="InterPro"/>
</dbReference>